<dbReference type="AlphaFoldDB" id="A0A3P7IVX4"/>
<accession>A0A3P7IVX4</accession>
<protein>
    <submittedName>
        <fullName evidence="1">Uncharacterized protein</fullName>
    </submittedName>
</protein>
<proteinExistence type="predicted"/>
<name>A0A3P7IVX4_STRVU</name>
<sequence>MLKLTQIADKWPNVLQFIQYLLDDKYYGTLFIADYPELNLFFAELKKLAVSQRMKEASSDTAIFDEGVWDLDSKFPDANDLYLTVVYRFHILHLIDDLKACTTALRHGVYDDDELVRILTLLCELCNENKGRKEVIWAFSQKYLYHLVDIVNHASTNIDVRNLACYALTTHLLAIVVAEVDDPRFWLKYSGILSRLITDRCLNYR</sequence>
<reference evidence="1 2" key="1">
    <citation type="submission" date="2018-11" db="EMBL/GenBank/DDBJ databases">
        <authorList>
            <consortium name="Pathogen Informatics"/>
        </authorList>
    </citation>
    <scope>NUCLEOTIDE SEQUENCE [LARGE SCALE GENOMIC DNA]</scope>
</reference>
<dbReference type="Proteomes" id="UP000270094">
    <property type="component" value="Unassembled WGS sequence"/>
</dbReference>
<keyword evidence="2" id="KW-1185">Reference proteome</keyword>
<evidence type="ECO:0000313" key="2">
    <source>
        <dbReference type="Proteomes" id="UP000270094"/>
    </source>
</evidence>
<gene>
    <name evidence="1" type="ORF">SVUK_LOCUS6981</name>
</gene>
<dbReference type="OrthoDB" id="5804295at2759"/>
<dbReference type="EMBL" id="UYYB01023013">
    <property type="protein sequence ID" value="VDM71983.1"/>
    <property type="molecule type" value="Genomic_DNA"/>
</dbReference>
<evidence type="ECO:0000313" key="1">
    <source>
        <dbReference type="EMBL" id="VDM71983.1"/>
    </source>
</evidence>
<organism evidence="1 2">
    <name type="scientific">Strongylus vulgaris</name>
    <name type="common">Blood worm</name>
    <dbReference type="NCBI Taxonomy" id="40348"/>
    <lineage>
        <taxon>Eukaryota</taxon>
        <taxon>Metazoa</taxon>
        <taxon>Ecdysozoa</taxon>
        <taxon>Nematoda</taxon>
        <taxon>Chromadorea</taxon>
        <taxon>Rhabditida</taxon>
        <taxon>Rhabditina</taxon>
        <taxon>Rhabditomorpha</taxon>
        <taxon>Strongyloidea</taxon>
        <taxon>Strongylidae</taxon>
        <taxon>Strongylus</taxon>
    </lineage>
</organism>